<dbReference type="Gene3D" id="2.60.40.10">
    <property type="entry name" value="Immunoglobulins"/>
    <property type="match status" value="1"/>
</dbReference>
<organism evidence="1 2">
    <name type="scientific">Operophtera brumata</name>
    <name type="common">Winter moth</name>
    <name type="synonym">Phalaena brumata</name>
    <dbReference type="NCBI Taxonomy" id="104452"/>
    <lineage>
        <taxon>Eukaryota</taxon>
        <taxon>Metazoa</taxon>
        <taxon>Ecdysozoa</taxon>
        <taxon>Arthropoda</taxon>
        <taxon>Hexapoda</taxon>
        <taxon>Insecta</taxon>
        <taxon>Pterygota</taxon>
        <taxon>Neoptera</taxon>
        <taxon>Endopterygota</taxon>
        <taxon>Lepidoptera</taxon>
        <taxon>Glossata</taxon>
        <taxon>Ditrysia</taxon>
        <taxon>Geometroidea</taxon>
        <taxon>Geometridae</taxon>
        <taxon>Larentiinae</taxon>
        <taxon>Operophtera</taxon>
    </lineage>
</organism>
<dbReference type="STRING" id="104452.A0A0L7KLF2"/>
<protein>
    <recommendedName>
        <fullName evidence="3">Ig-like domain-containing protein</fullName>
    </recommendedName>
</protein>
<dbReference type="PANTHER" id="PTHR21261">
    <property type="entry name" value="BEAT PROTEIN"/>
    <property type="match status" value="1"/>
</dbReference>
<dbReference type="InterPro" id="IPR013783">
    <property type="entry name" value="Ig-like_fold"/>
</dbReference>
<comment type="caution">
    <text evidence="1">The sequence shown here is derived from an EMBL/GenBank/DDBJ whole genome shotgun (WGS) entry which is preliminary data.</text>
</comment>
<reference evidence="1 2" key="1">
    <citation type="journal article" date="2015" name="Genome Biol. Evol.">
        <title>The genome of winter moth (Operophtera brumata) provides a genomic perspective on sexual dimorphism and phenology.</title>
        <authorList>
            <person name="Derks M.F."/>
            <person name="Smit S."/>
            <person name="Salis L."/>
            <person name="Schijlen E."/>
            <person name="Bossers A."/>
            <person name="Mateman C."/>
            <person name="Pijl A.S."/>
            <person name="de Ridder D."/>
            <person name="Groenen M.A."/>
            <person name="Visser M.E."/>
            <person name="Megens H.J."/>
        </authorList>
    </citation>
    <scope>NUCLEOTIDE SEQUENCE [LARGE SCALE GENOMIC DNA]</scope>
    <source>
        <strain evidence="1">WM2013NL</strain>
        <tissue evidence="1">Head and thorax</tissue>
    </source>
</reference>
<accession>A0A0L7KLF2</accession>
<evidence type="ECO:0000313" key="1">
    <source>
        <dbReference type="EMBL" id="KOB64142.1"/>
    </source>
</evidence>
<evidence type="ECO:0000313" key="2">
    <source>
        <dbReference type="Proteomes" id="UP000037510"/>
    </source>
</evidence>
<proteinExistence type="predicted"/>
<name>A0A0L7KLF2_OPEBR</name>
<gene>
    <name evidence="1" type="ORF">OBRU01_24594</name>
</gene>
<dbReference type="PANTHER" id="PTHR21261:SF15">
    <property type="entry name" value="BEATEN PATH IIIA, ISOFORM D-RELATED"/>
    <property type="match status" value="1"/>
</dbReference>
<dbReference type="EMBL" id="JTDY01009063">
    <property type="protein sequence ID" value="KOB64142.1"/>
    <property type="molecule type" value="Genomic_DNA"/>
</dbReference>
<dbReference type="Proteomes" id="UP000037510">
    <property type="component" value="Unassembled WGS sequence"/>
</dbReference>
<keyword evidence="2" id="KW-1185">Reference proteome</keyword>
<dbReference type="AlphaFoldDB" id="A0A0L7KLF2"/>
<sequence>MTTGSTTSLRNVHMIVPDSVEKGSKVEMKCLYDLEQEELYSVKWYRGDREFCRYSPKDVPPLKQSDSYSAA</sequence>
<evidence type="ECO:0008006" key="3">
    <source>
        <dbReference type="Google" id="ProtNLM"/>
    </source>
</evidence>